<dbReference type="InterPro" id="IPR001279">
    <property type="entry name" value="Metallo-B-lactamas"/>
</dbReference>
<organism evidence="8 9">
    <name type="scientific">Carnobacterium maltaromaticum</name>
    <name type="common">Carnobacterium piscicola</name>
    <dbReference type="NCBI Taxonomy" id="2751"/>
    <lineage>
        <taxon>Bacteria</taxon>
        <taxon>Bacillati</taxon>
        <taxon>Bacillota</taxon>
        <taxon>Bacilli</taxon>
        <taxon>Lactobacillales</taxon>
        <taxon>Carnobacteriaceae</taxon>
        <taxon>Carnobacterium</taxon>
    </lineage>
</organism>
<dbReference type="GO" id="GO:0030420">
    <property type="term" value="P:establishment of competence for transformation"/>
    <property type="evidence" value="ECO:0007669"/>
    <property type="project" value="InterPro"/>
</dbReference>
<feature type="transmembrane region" description="Helical" evidence="6">
    <location>
        <begin position="400"/>
        <end position="424"/>
    </location>
</feature>
<feature type="transmembrane region" description="Helical" evidence="6">
    <location>
        <begin position="276"/>
        <end position="298"/>
    </location>
</feature>
<dbReference type="InterPro" id="IPR004477">
    <property type="entry name" value="ComEC_N"/>
</dbReference>
<dbReference type="SUPFAM" id="SSF56281">
    <property type="entry name" value="Metallo-hydrolase/oxidoreductase"/>
    <property type="match status" value="1"/>
</dbReference>
<proteinExistence type="predicted"/>
<evidence type="ECO:0000256" key="3">
    <source>
        <dbReference type="ARBA" id="ARBA00022692"/>
    </source>
</evidence>
<feature type="transmembrane region" description="Helical" evidence="6">
    <location>
        <begin position="369"/>
        <end position="388"/>
    </location>
</feature>
<evidence type="ECO:0000313" key="9">
    <source>
        <dbReference type="Proteomes" id="UP001290462"/>
    </source>
</evidence>
<dbReference type="InterPro" id="IPR035681">
    <property type="entry name" value="ComA-like_MBL"/>
</dbReference>
<evidence type="ECO:0000256" key="1">
    <source>
        <dbReference type="ARBA" id="ARBA00004651"/>
    </source>
</evidence>
<feature type="transmembrane region" description="Helical" evidence="6">
    <location>
        <begin position="239"/>
        <end position="256"/>
    </location>
</feature>
<feature type="domain" description="Metallo-beta-lactamase" evidence="7">
    <location>
        <begin position="521"/>
        <end position="732"/>
    </location>
</feature>
<keyword evidence="3 6" id="KW-0812">Transmembrane</keyword>
<dbReference type="GO" id="GO:0005886">
    <property type="term" value="C:plasma membrane"/>
    <property type="evidence" value="ECO:0007669"/>
    <property type="project" value="UniProtKB-SubCell"/>
</dbReference>
<dbReference type="AlphaFoldDB" id="A0AAW9K0C3"/>
<feature type="transmembrane region" description="Helical" evidence="6">
    <location>
        <begin position="489"/>
        <end position="508"/>
    </location>
</feature>
<dbReference type="Pfam" id="PF03772">
    <property type="entry name" value="Competence"/>
    <property type="match status" value="1"/>
</dbReference>
<dbReference type="EMBL" id="JAVBVO010000005">
    <property type="protein sequence ID" value="MDZ5760309.1"/>
    <property type="molecule type" value="Genomic_DNA"/>
</dbReference>
<name>A0AAW9K0C3_CARML</name>
<evidence type="ECO:0000313" key="8">
    <source>
        <dbReference type="EMBL" id="MDZ5760309.1"/>
    </source>
</evidence>
<dbReference type="InterPro" id="IPR004797">
    <property type="entry name" value="Competence_ComEC/Rec2"/>
</dbReference>
<protein>
    <submittedName>
        <fullName evidence="8">DNA internalization-related competence protein ComEC/Rec2</fullName>
    </submittedName>
</protein>
<keyword evidence="2" id="KW-1003">Cell membrane</keyword>
<keyword evidence="5 6" id="KW-0472">Membrane</keyword>
<dbReference type="NCBIfam" id="TIGR00360">
    <property type="entry name" value="ComEC_N-term"/>
    <property type="match status" value="1"/>
</dbReference>
<dbReference type="Pfam" id="PF13567">
    <property type="entry name" value="DUF4131"/>
    <property type="match status" value="1"/>
</dbReference>
<dbReference type="PANTHER" id="PTHR30619:SF1">
    <property type="entry name" value="RECOMBINATION PROTEIN 2"/>
    <property type="match status" value="1"/>
</dbReference>
<evidence type="ECO:0000256" key="6">
    <source>
        <dbReference type="SAM" id="Phobius"/>
    </source>
</evidence>
<evidence type="ECO:0000256" key="5">
    <source>
        <dbReference type="ARBA" id="ARBA00023136"/>
    </source>
</evidence>
<feature type="transmembrane region" description="Helical" evidence="6">
    <location>
        <begin position="335"/>
        <end position="357"/>
    </location>
</feature>
<sequence>MRNFWIFPALLSLSSVLIFFTNAHFISVLVVLFGISRIVCIGIPKVIVTSFIIMGFTVLFTSRFIMTNQTDLAGNEQEFVVEVNPTQSKVDGDQLQFYGTVLKKKKYGKVKKEKIVGFYQLKNEKEQIFWKKNQSFIELTAKGSLEQPENNRNFAQFNYRKFLKRETIHWVLKINKFEKVEKKKIAIWQIPKIVDLLRRKLLLHIESYPIDKVGEFTGALLFGNSNQLEETTRLNFSKLGLIHLLSISGVHVQYLVTVFRRLFRRFKLSKELTDEALLLMLPLYGALAGGQTSIFRAVSMRWLPILGEKIKLQCSSLDAWSLTLIISLWLKPTQIFSVGFQLSYLLTLFLLLFPLNLIDFLKHDVMKSLFISSMMLLMSIPILAYHFYEFSWATVIATSLFTLIFIYGLLPILLALLIASIFWLNQPFFQFLVEIVGILISWIESFLQKINSIGSFMITTGRPKFIFIFLFFSCILIFIMQLEKRKHRFLSLVTLCVSLGCLIFSTRFDSSLKVVVLDVGQGDSILIKDRFGKGAYLIDTGGALTFEKKKWAKKKKNTSIAQNKLIPAIKAEGISYLNGVFISHGHVDHMGALAELSESIPIKEISYATGSETKPAFRKALKKLKKAGTRLNSLLAPEEWSISSDIKLKALYPSEVGQGDNRDSLTLYAEIGQISWLFTGDLDSEGELKLLRKYPKAKVNVLKVGHHGSSTSSSSIFLKTIEARVGLISAGLDNQFQHPRPETISRLKEQNMIIFRTDLDGAIYYTEPLTGQGSFRRIMEK</sequence>
<accession>A0AAW9K0C3</accession>
<dbReference type="Pfam" id="PF00753">
    <property type="entry name" value="Lactamase_B"/>
    <property type="match status" value="1"/>
</dbReference>
<dbReference type="CDD" id="cd07731">
    <property type="entry name" value="ComA-like_MBL-fold"/>
    <property type="match status" value="1"/>
</dbReference>
<comment type="caution">
    <text evidence="8">The sequence shown here is derived from an EMBL/GenBank/DDBJ whole genome shotgun (WGS) entry which is preliminary data.</text>
</comment>
<evidence type="ECO:0000256" key="4">
    <source>
        <dbReference type="ARBA" id="ARBA00022989"/>
    </source>
</evidence>
<dbReference type="InterPro" id="IPR025405">
    <property type="entry name" value="DUF4131"/>
</dbReference>
<comment type="subcellular location">
    <subcellularLocation>
        <location evidence="1">Cell membrane</location>
        <topology evidence="1">Multi-pass membrane protein</topology>
    </subcellularLocation>
</comment>
<dbReference type="Gene3D" id="3.60.15.10">
    <property type="entry name" value="Ribonuclease Z/Hydroxyacylglutathione hydrolase-like"/>
    <property type="match status" value="1"/>
</dbReference>
<dbReference type="InterPro" id="IPR036866">
    <property type="entry name" value="RibonucZ/Hydroxyglut_hydro"/>
</dbReference>
<keyword evidence="4 6" id="KW-1133">Transmembrane helix</keyword>
<gene>
    <name evidence="8" type="ORF">RAK27_16850</name>
</gene>
<feature type="transmembrane region" description="Helical" evidence="6">
    <location>
        <begin position="35"/>
        <end position="60"/>
    </location>
</feature>
<evidence type="ECO:0000256" key="2">
    <source>
        <dbReference type="ARBA" id="ARBA00022475"/>
    </source>
</evidence>
<feature type="transmembrane region" description="Helical" evidence="6">
    <location>
        <begin position="431"/>
        <end position="450"/>
    </location>
</feature>
<dbReference type="SMART" id="SM00849">
    <property type="entry name" value="Lactamase_B"/>
    <property type="match status" value="1"/>
</dbReference>
<dbReference type="PANTHER" id="PTHR30619">
    <property type="entry name" value="DNA INTERNALIZATION/COMPETENCE PROTEIN COMEC/REC2"/>
    <property type="match status" value="1"/>
</dbReference>
<dbReference type="Proteomes" id="UP001290462">
    <property type="component" value="Unassembled WGS sequence"/>
</dbReference>
<dbReference type="InterPro" id="IPR052159">
    <property type="entry name" value="Competence_DNA_uptake"/>
</dbReference>
<feature type="transmembrane region" description="Helical" evidence="6">
    <location>
        <begin position="465"/>
        <end position="482"/>
    </location>
</feature>
<dbReference type="RefSeq" id="WP_322809645.1">
    <property type="nucleotide sequence ID" value="NZ_JAVBVO010000005.1"/>
</dbReference>
<dbReference type="NCBIfam" id="TIGR00361">
    <property type="entry name" value="ComEC_Rec2"/>
    <property type="match status" value="1"/>
</dbReference>
<reference evidence="8" key="1">
    <citation type="submission" date="2023-08" db="EMBL/GenBank/DDBJ databases">
        <title>Genomic characterization of piscicolin 126 produced by Carnobacterium maltaromaticum CM22 strain isolated from salmon (Salmo salar).</title>
        <authorList>
            <person name="Gonzalez-Gragera E."/>
            <person name="Garcia-Lopez J.D."/>
            <person name="Teso-Perez C."/>
            <person name="Gimenez-Hernandez I."/>
            <person name="Peralta-Sanchez J.M."/>
            <person name="Valdivia E."/>
            <person name="Montalban-Lopez M."/>
            <person name="Martin-Platero A.M."/>
            <person name="Banos A."/>
            <person name="Martinez-Bueno M."/>
        </authorList>
    </citation>
    <scope>NUCLEOTIDE SEQUENCE</scope>
    <source>
        <strain evidence="8">CM22</strain>
    </source>
</reference>
<evidence type="ECO:0000259" key="7">
    <source>
        <dbReference type="SMART" id="SM00849"/>
    </source>
</evidence>